<evidence type="ECO:0000259" key="6">
    <source>
        <dbReference type="Pfam" id="PF08543"/>
    </source>
</evidence>
<keyword evidence="5" id="KW-0067">ATP-binding</keyword>
<gene>
    <name evidence="7" type="ORF">HMPREF9624_00131</name>
</gene>
<dbReference type="SUPFAM" id="SSF53613">
    <property type="entry name" value="Ribokinase-like"/>
    <property type="match status" value="1"/>
</dbReference>
<dbReference type="Proteomes" id="UP000003527">
    <property type="component" value="Unassembled WGS sequence"/>
</dbReference>
<dbReference type="GO" id="GO:0008478">
    <property type="term" value="F:pyridoxal kinase activity"/>
    <property type="evidence" value="ECO:0007669"/>
    <property type="project" value="UniProtKB-EC"/>
</dbReference>
<dbReference type="EMBL" id="AFZD01000012">
    <property type="protein sequence ID" value="EHL12929.1"/>
    <property type="molecule type" value="Genomic_DNA"/>
</dbReference>
<name>G9WT97_9FIRM</name>
<proteinExistence type="predicted"/>
<dbReference type="EC" id="2.7.1.35" evidence="1"/>
<evidence type="ECO:0000313" key="7">
    <source>
        <dbReference type="EMBL" id="EHL12929.1"/>
    </source>
</evidence>
<dbReference type="AlphaFoldDB" id="G9WT97"/>
<dbReference type="Gene3D" id="3.40.1190.20">
    <property type="match status" value="1"/>
</dbReference>
<dbReference type="InterPro" id="IPR029056">
    <property type="entry name" value="Ribokinase-like"/>
</dbReference>
<dbReference type="InterPro" id="IPR004625">
    <property type="entry name" value="PyrdxlKinase"/>
</dbReference>
<keyword evidence="4" id="KW-0418">Kinase</keyword>
<dbReference type="PANTHER" id="PTHR10534">
    <property type="entry name" value="PYRIDOXAL KINASE"/>
    <property type="match status" value="1"/>
</dbReference>
<keyword evidence="8" id="KW-1185">Reference proteome</keyword>
<keyword evidence="2" id="KW-0808">Transferase</keyword>
<evidence type="ECO:0000256" key="5">
    <source>
        <dbReference type="ARBA" id="ARBA00022840"/>
    </source>
</evidence>
<dbReference type="GO" id="GO:0005524">
    <property type="term" value="F:ATP binding"/>
    <property type="evidence" value="ECO:0007669"/>
    <property type="project" value="UniProtKB-KW"/>
</dbReference>
<dbReference type="PATRIC" id="fig|796944.3.peg.840"/>
<dbReference type="GO" id="GO:0009443">
    <property type="term" value="P:pyridoxal 5'-phosphate salvage"/>
    <property type="evidence" value="ECO:0007669"/>
    <property type="project" value="InterPro"/>
</dbReference>
<accession>G9WT97</accession>
<dbReference type="RefSeq" id="WP_009536074.1">
    <property type="nucleotide sequence ID" value="NZ_JH414504.1"/>
</dbReference>
<keyword evidence="3" id="KW-0547">Nucleotide-binding</keyword>
<feature type="domain" description="Pyridoxamine kinase/Phosphomethylpyrimidine kinase" evidence="6">
    <location>
        <begin position="90"/>
        <end position="260"/>
    </location>
</feature>
<dbReference type="PANTHER" id="PTHR10534:SF2">
    <property type="entry name" value="PYRIDOXAL KINASE"/>
    <property type="match status" value="1"/>
</dbReference>
<comment type="caution">
    <text evidence="7">The sequence shown here is derived from an EMBL/GenBank/DDBJ whole genome shotgun (WGS) entry which is preliminary data.</text>
</comment>
<dbReference type="Pfam" id="PF08543">
    <property type="entry name" value="Phos_pyr_kin"/>
    <property type="match status" value="1"/>
</dbReference>
<evidence type="ECO:0000256" key="1">
    <source>
        <dbReference type="ARBA" id="ARBA00012104"/>
    </source>
</evidence>
<evidence type="ECO:0000256" key="3">
    <source>
        <dbReference type="ARBA" id="ARBA00022741"/>
    </source>
</evidence>
<dbReference type="GO" id="GO:0005829">
    <property type="term" value="C:cytosol"/>
    <property type="evidence" value="ECO:0007669"/>
    <property type="project" value="TreeGrafter"/>
</dbReference>
<dbReference type="InterPro" id="IPR013749">
    <property type="entry name" value="PM/HMP-P_kinase-1"/>
</dbReference>
<evidence type="ECO:0000256" key="2">
    <source>
        <dbReference type="ARBA" id="ARBA00022679"/>
    </source>
</evidence>
<protein>
    <recommendedName>
        <fullName evidence="1">pyridoxal kinase</fullName>
        <ecNumber evidence="1">2.7.1.35</ecNumber>
    </recommendedName>
</protein>
<sequence>MQKDINEIAQASQATLVQNKNVPILLLSDFPSYGTVALRMASAVLGKLHYDVFSLPTALVSNTLNYGKAEILDTTEYLFHSLSVWKELGFSFSALFIGFVLGNAQVNQIYQFAKEEKEKGSYIFFDPIMADHGKLYNGLQKKDIESRKQLMQVADCIFPNKTEACLLADLKTVPDNFNLDEAKELIYSLAQKGAKNICITSMKIDEMPCIFLYEESTKEFHTLPYTERKLNLGGTGDLFSSLFIGKYLQVKNFLSAGEWTLQKINSILDAFQEKNHGEKTIPIEEYLPILD</sequence>
<evidence type="ECO:0000256" key="4">
    <source>
        <dbReference type="ARBA" id="ARBA00022777"/>
    </source>
</evidence>
<reference evidence="7 8" key="1">
    <citation type="submission" date="2011-08" db="EMBL/GenBank/DDBJ databases">
        <title>The Genome Sequence of Oribacterium sp. ACB7.</title>
        <authorList>
            <consortium name="The Broad Institute Genome Sequencing Platform"/>
            <person name="Earl A."/>
            <person name="Ward D."/>
            <person name="Feldgarden M."/>
            <person name="Gevers D."/>
            <person name="Sizova M."/>
            <person name="Hazen A."/>
            <person name="Epstein S."/>
            <person name="Young S.K."/>
            <person name="Zeng Q."/>
            <person name="Gargeya S."/>
            <person name="Fitzgerald M."/>
            <person name="Haas B."/>
            <person name="Abouelleil A."/>
            <person name="Alvarado L."/>
            <person name="Arachchi H.M."/>
            <person name="Berlin A."/>
            <person name="Brown A."/>
            <person name="Chapman S.B."/>
            <person name="Chen Z."/>
            <person name="Dunbar C."/>
            <person name="Freedman E."/>
            <person name="Gearin G."/>
            <person name="Gellesch M."/>
            <person name="Goldberg J."/>
            <person name="Griggs A."/>
            <person name="Gujja S."/>
            <person name="Heiman D."/>
            <person name="Howarth C."/>
            <person name="Larson L."/>
            <person name="Lui A."/>
            <person name="MacDonald P.J.P."/>
            <person name="Montmayeur A."/>
            <person name="Murphy C."/>
            <person name="Neiman D."/>
            <person name="Pearson M."/>
            <person name="Priest M."/>
            <person name="Roberts A."/>
            <person name="Saif S."/>
            <person name="Shea T."/>
            <person name="Shenoy N."/>
            <person name="Sisk P."/>
            <person name="Stolte C."/>
            <person name="Sykes S."/>
            <person name="Wortman J."/>
            <person name="Nusbaum C."/>
            <person name="Birren B."/>
        </authorList>
    </citation>
    <scope>NUCLEOTIDE SEQUENCE [LARGE SCALE GENOMIC DNA]</scope>
    <source>
        <strain evidence="7 8">ACB7</strain>
    </source>
</reference>
<evidence type="ECO:0000313" key="8">
    <source>
        <dbReference type="Proteomes" id="UP000003527"/>
    </source>
</evidence>
<dbReference type="HOGENOM" id="CLU_046496_2_0_9"/>
<organism evidence="7 8">
    <name type="scientific">Oribacterium asaccharolyticum ACB7</name>
    <dbReference type="NCBI Taxonomy" id="796944"/>
    <lineage>
        <taxon>Bacteria</taxon>
        <taxon>Bacillati</taxon>
        <taxon>Bacillota</taxon>
        <taxon>Clostridia</taxon>
        <taxon>Lachnospirales</taxon>
        <taxon>Lachnospiraceae</taxon>
        <taxon>Oribacterium</taxon>
    </lineage>
</organism>